<comment type="caution">
    <text evidence="1">The sequence shown here is derived from an EMBL/GenBank/DDBJ whole genome shotgun (WGS) entry which is preliminary data.</text>
</comment>
<accession>A0A928Z3H1</accession>
<keyword evidence="2" id="KW-1185">Reference proteome</keyword>
<keyword evidence="1" id="KW-0238">DNA-binding</keyword>
<proteinExistence type="predicted"/>
<dbReference type="GO" id="GO:0015628">
    <property type="term" value="P:protein secretion by the type II secretion system"/>
    <property type="evidence" value="ECO:0007669"/>
    <property type="project" value="TreeGrafter"/>
</dbReference>
<dbReference type="PANTHER" id="PTHR21180:SF32">
    <property type="entry name" value="ENDONUCLEASE_EXONUCLEASE_PHOSPHATASE FAMILY DOMAIN-CONTAINING PROTEIN 1"/>
    <property type="match status" value="1"/>
</dbReference>
<dbReference type="EMBL" id="JADEXQ010000066">
    <property type="protein sequence ID" value="MBE9031516.1"/>
    <property type="molecule type" value="Genomic_DNA"/>
</dbReference>
<name>A0A928Z3H1_9CYAN</name>
<dbReference type="InterPro" id="IPR051675">
    <property type="entry name" value="Endo/Exo/Phosphatase_dom_1"/>
</dbReference>
<gene>
    <name evidence="1" type="ORF">IQ266_17425</name>
</gene>
<dbReference type="Gene3D" id="1.10.150.320">
    <property type="entry name" value="Photosystem II 12 kDa extrinsic protein"/>
    <property type="match status" value="1"/>
</dbReference>
<dbReference type="PANTHER" id="PTHR21180">
    <property type="entry name" value="ENDONUCLEASE/EXONUCLEASE/PHOSPHATASE FAMILY DOMAIN-CONTAINING PROTEIN 1"/>
    <property type="match status" value="1"/>
</dbReference>
<dbReference type="InterPro" id="IPR010994">
    <property type="entry name" value="RuvA_2-like"/>
</dbReference>
<dbReference type="GO" id="GO:0003677">
    <property type="term" value="F:DNA binding"/>
    <property type="evidence" value="ECO:0007669"/>
    <property type="project" value="UniProtKB-KW"/>
</dbReference>
<dbReference type="Proteomes" id="UP000625316">
    <property type="component" value="Unassembled WGS sequence"/>
</dbReference>
<evidence type="ECO:0000313" key="1">
    <source>
        <dbReference type="EMBL" id="MBE9031516.1"/>
    </source>
</evidence>
<evidence type="ECO:0000313" key="2">
    <source>
        <dbReference type="Proteomes" id="UP000625316"/>
    </source>
</evidence>
<dbReference type="GO" id="GO:0015627">
    <property type="term" value="C:type II protein secretion system complex"/>
    <property type="evidence" value="ECO:0007669"/>
    <property type="project" value="TreeGrafter"/>
</dbReference>
<dbReference type="SUPFAM" id="SSF47781">
    <property type="entry name" value="RuvA domain 2-like"/>
    <property type="match status" value="2"/>
</dbReference>
<protein>
    <submittedName>
        <fullName evidence="1">ComEA family DNA-binding protein</fullName>
    </submittedName>
</protein>
<organism evidence="1 2">
    <name type="scientific">Romeriopsis navalis LEGE 11480</name>
    <dbReference type="NCBI Taxonomy" id="2777977"/>
    <lineage>
        <taxon>Bacteria</taxon>
        <taxon>Bacillati</taxon>
        <taxon>Cyanobacteriota</taxon>
        <taxon>Cyanophyceae</taxon>
        <taxon>Leptolyngbyales</taxon>
        <taxon>Leptolyngbyaceae</taxon>
        <taxon>Romeriopsis</taxon>
        <taxon>Romeriopsis navalis</taxon>
    </lineage>
</organism>
<dbReference type="AlphaFoldDB" id="A0A928Z3H1"/>
<sequence>MPWQLLRQKITNDPYYRFQSLTELRIAAEHGIRIDVNTATVDDWLRLPGISIHQARLLTQITEAGLHFYCIEDVATALGTSVQRLKPLELIMQFCFYDPDSLTNIDRIPLNTAPAESLIALPGIGPVLARAIVRDRTSRGDFCDLLDLQERLSLPNALTSDLLHYLKF</sequence>
<dbReference type="Pfam" id="PF12836">
    <property type="entry name" value="HHH_3"/>
    <property type="match status" value="1"/>
</dbReference>
<reference evidence="1" key="1">
    <citation type="submission" date="2020-10" db="EMBL/GenBank/DDBJ databases">
        <authorList>
            <person name="Castelo-Branco R."/>
            <person name="Eusebio N."/>
            <person name="Adriana R."/>
            <person name="Vieira A."/>
            <person name="Brugerolle De Fraissinette N."/>
            <person name="Rezende De Castro R."/>
            <person name="Schneider M.P."/>
            <person name="Vasconcelos V."/>
            <person name="Leao P.N."/>
        </authorList>
    </citation>
    <scope>NUCLEOTIDE SEQUENCE</scope>
    <source>
        <strain evidence="1">LEGE 11480</strain>
    </source>
</reference>